<protein>
    <submittedName>
        <fullName evidence="4">GNAT superfamily N-acetyltransferase</fullName>
    </submittedName>
</protein>
<dbReference type="SUPFAM" id="SSF55729">
    <property type="entry name" value="Acyl-CoA N-acyltransferases (Nat)"/>
    <property type="match status" value="1"/>
</dbReference>
<dbReference type="InterPro" id="IPR016181">
    <property type="entry name" value="Acyl_CoA_acyltransferase"/>
</dbReference>
<proteinExistence type="predicted"/>
<comment type="caution">
    <text evidence="4">The sequence shown here is derived from an EMBL/GenBank/DDBJ whole genome shotgun (WGS) entry which is preliminary data.</text>
</comment>
<dbReference type="PANTHER" id="PTHR43877">
    <property type="entry name" value="AMINOALKYLPHOSPHONATE N-ACETYLTRANSFERASE-RELATED-RELATED"/>
    <property type="match status" value="1"/>
</dbReference>
<dbReference type="Proteomes" id="UP001228905">
    <property type="component" value="Unassembled WGS sequence"/>
</dbReference>
<dbReference type="Pfam" id="PF00583">
    <property type="entry name" value="Acetyltransf_1"/>
    <property type="match status" value="1"/>
</dbReference>
<dbReference type="PANTHER" id="PTHR43877:SF2">
    <property type="entry name" value="AMINOALKYLPHOSPHONATE N-ACETYLTRANSFERASE-RELATED"/>
    <property type="match status" value="1"/>
</dbReference>
<evidence type="ECO:0000256" key="2">
    <source>
        <dbReference type="ARBA" id="ARBA00023315"/>
    </source>
</evidence>
<dbReference type="PROSITE" id="PS51186">
    <property type="entry name" value="GNAT"/>
    <property type="match status" value="1"/>
</dbReference>
<evidence type="ECO:0000256" key="1">
    <source>
        <dbReference type="ARBA" id="ARBA00022679"/>
    </source>
</evidence>
<evidence type="ECO:0000313" key="4">
    <source>
        <dbReference type="EMBL" id="MDQ0464729.1"/>
    </source>
</evidence>
<dbReference type="Gene3D" id="3.40.630.30">
    <property type="match status" value="1"/>
</dbReference>
<accession>A0ABU0IUL4</accession>
<gene>
    <name evidence="4" type="ORF">QO010_002513</name>
</gene>
<dbReference type="RefSeq" id="WP_307349598.1">
    <property type="nucleotide sequence ID" value="NZ_JAUSVS010000004.1"/>
</dbReference>
<keyword evidence="5" id="KW-1185">Reference proteome</keyword>
<organism evidence="4 5">
    <name type="scientific">Caulobacter ginsengisoli</name>
    <dbReference type="NCBI Taxonomy" id="400775"/>
    <lineage>
        <taxon>Bacteria</taxon>
        <taxon>Pseudomonadati</taxon>
        <taxon>Pseudomonadota</taxon>
        <taxon>Alphaproteobacteria</taxon>
        <taxon>Caulobacterales</taxon>
        <taxon>Caulobacteraceae</taxon>
        <taxon>Caulobacter</taxon>
    </lineage>
</organism>
<reference evidence="4 5" key="1">
    <citation type="submission" date="2023-07" db="EMBL/GenBank/DDBJ databases">
        <title>Genomic Encyclopedia of Type Strains, Phase IV (KMG-IV): sequencing the most valuable type-strain genomes for metagenomic binning, comparative biology and taxonomic classification.</title>
        <authorList>
            <person name="Goeker M."/>
        </authorList>
    </citation>
    <scope>NUCLEOTIDE SEQUENCE [LARGE SCALE GENOMIC DNA]</scope>
    <source>
        <strain evidence="4 5">DSM 18695</strain>
    </source>
</reference>
<keyword evidence="1" id="KW-0808">Transferase</keyword>
<evidence type="ECO:0000313" key="5">
    <source>
        <dbReference type="Proteomes" id="UP001228905"/>
    </source>
</evidence>
<dbReference type="InterPro" id="IPR050832">
    <property type="entry name" value="Bact_Acetyltransf"/>
</dbReference>
<dbReference type="CDD" id="cd04301">
    <property type="entry name" value="NAT_SF"/>
    <property type="match status" value="1"/>
</dbReference>
<dbReference type="EMBL" id="JAUSVS010000004">
    <property type="protein sequence ID" value="MDQ0464729.1"/>
    <property type="molecule type" value="Genomic_DNA"/>
</dbReference>
<feature type="domain" description="N-acetyltransferase" evidence="3">
    <location>
        <begin position="1"/>
        <end position="150"/>
    </location>
</feature>
<evidence type="ECO:0000259" key="3">
    <source>
        <dbReference type="PROSITE" id="PS51186"/>
    </source>
</evidence>
<keyword evidence="2" id="KW-0012">Acyltransferase</keyword>
<sequence length="150" mass="16516">MEILDYQPRHAQAWKTLNEAWITRHFAIEDADRQVLDDPVGKVLAKGGHIFIGEQDGVAIGCCGLKAMDDGGFEVIKMTVSEAARGTGLGRQLMQACIDRAREVGAPRLYLETNSALGPALSLYRTMGFTDIPARGTDYARCDVWMEMPL</sequence>
<name>A0ABU0IUL4_9CAUL</name>
<dbReference type="InterPro" id="IPR000182">
    <property type="entry name" value="GNAT_dom"/>
</dbReference>